<feature type="region of interest" description="Disordered" evidence="1">
    <location>
        <begin position="1"/>
        <end position="30"/>
    </location>
</feature>
<sequence length="339" mass="38967">MAEPDSVESREENNSEEETVTREESQEELDRRAELDALFSNWEDSESTDTPAYEISLEGLYSHLEQEGLLRLPVMLEELIPSCAEGSTLNPSFWGDWRTKKVRLVRDTSCTDRIKYNTDILELRDISGHPEAWISRVWDGHSVDPLAVMIVLDGKLATYAETVKTNQLTVLQEHEVTRQRELDSRLKSFAEVTRESQSTIALEHEREQAARRARSLTLRIIGLAEEPDEDVCTRVTTIFRDTLRVSAPDVLHATRIGRQETRSRTLLVKFGSVEGRNIVLGNRSMLKGQRLWLDPDLTPIQAEHKRKELQKVKEAQAEGWIAYLREGQAVITFRRREDQ</sequence>
<dbReference type="EMBL" id="JBJQOH010000002">
    <property type="protein sequence ID" value="KAL3696572.1"/>
    <property type="molecule type" value="Genomic_DNA"/>
</dbReference>
<name>A0ABD3HYN1_9MARC</name>
<gene>
    <name evidence="2" type="ORF">R1sor_010648</name>
</gene>
<evidence type="ECO:0000313" key="2">
    <source>
        <dbReference type="EMBL" id="KAL3696572.1"/>
    </source>
</evidence>
<comment type="caution">
    <text evidence="2">The sequence shown here is derived from an EMBL/GenBank/DDBJ whole genome shotgun (WGS) entry which is preliminary data.</text>
</comment>
<proteinExistence type="predicted"/>
<dbReference type="Proteomes" id="UP001633002">
    <property type="component" value="Unassembled WGS sequence"/>
</dbReference>
<protein>
    <submittedName>
        <fullName evidence="2">Uncharacterized protein</fullName>
    </submittedName>
</protein>
<dbReference type="AlphaFoldDB" id="A0ABD3HYN1"/>
<organism evidence="2 3">
    <name type="scientific">Riccia sorocarpa</name>
    <dbReference type="NCBI Taxonomy" id="122646"/>
    <lineage>
        <taxon>Eukaryota</taxon>
        <taxon>Viridiplantae</taxon>
        <taxon>Streptophyta</taxon>
        <taxon>Embryophyta</taxon>
        <taxon>Marchantiophyta</taxon>
        <taxon>Marchantiopsida</taxon>
        <taxon>Marchantiidae</taxon>
        <taxon>Marchantiales</taxon>
        <taxon>Ricciaceae</taxon>
        <taxon>Riccia</taxon>
    </lineage>
</organism>
<feature type="compositionally biased region" description="Basic and acidic residues" evidence="1">
    <location>
        <begin position="7"/>
        <end position="30"/>
    </location>
</feature>
<evidence type="ECO:0000256" key="1">
    <source>
        <dbReference type="SAM" id="MobiDB-lite"/>
    </source>
</evidence>
<reference evidence="2 3" key="1">
    <citation type="submission" date="2024-09" db="EMBL/GenBank/DDBJ databases">
        <title>Chromosome-scale assembly of Riccia sorocarpa.</title>
        <authorList>
            <person name="Paukszto L."/>
        </authorList>
    </citation>
    <scope>NUCLEOTIDE SEQUENCE [LARGE SCALE GENOMIC DNA]</scope>
    <source>
        <strain evidence="2">LP-2024</strain>
        <tissue evidence="2">Aerial parts of the thallus</tissue>
    </source>
</reference>
<accession>A0ABD3HYN1</accession>
<evidence type="ECO:0000313" key="3">
    <source>
        <dbReference type="Proteomes" id="UP001633002"/>
    </source>
</evidence>
<keyword evidence="3" id="KW-1185">Reference proteome</keyword>